<dbReference type="PATRIC" id="fig|760154.4.peg.2535"/>
<dbReference type="InterPro" id="IPR036380">
    <property type="entry name" value="Isochorismatase-like_sf"/>
</dbReference>
<feature type="domain" description="Isochorismatase-like" evidence="1">
    <location>
        <begin position="8"/>
        <end position="157"/>
    </location>
</feature>
<evidence type="ECO:0000313" key="2">
    <source>
        <dbReference type="EMBL" id="AFL69803.1"/>
    </source>
</evidence>
<evidence type="ECO:0000313" key="3">
    <source>
        <dbReference type="Proteomes" id="UP000006176"/>
    </source>
</evidence>
<dbReference type="AlphaFoldDB" id="I3Y0S9"/>
<accession>I3Y0S9</accession>
<protein>
    <submittedName>
        <fullName evidence="2">Nicotinamidase-like amidase</fullName>
    </submittedName>
</protein>
<dbReference type="InterPro" id="IPR050993">
    <property type="entry name" value="Isochorismatase_domain"/>
</dbReference>
<dbReference type="EMBL" id="CP003333">
    <property type="protein sequence ID" value="AFL69803.1"/>
    <property type="molecule type" value="Genomic_DNA"/>
</dbReference>
<dbReference type="Gene3D" id="3.40.50.850">
    <property type="entry name" value="Isochorismatase-like"/>
    <property type="match status" value="1"/>
</dbReference>
<dbReference type="KEGG" id="sba:Sulba_2541"/>
<dbReference type="eggNOG" id="COG1335">
    <property type="taxonomic scope" value="Bacteria"/>
</dbReference>
<dbReference type="Proteomes" id="UP000006176">
    <property type="component" value="Chromosome"/>
</dbReference>
<dbReference type="Pfam" id="PF00857">
    <property type="entry name" value="Isochorismatase"/>
    <property type="match status" value="1"/>
</dbReference>
<dbReference type="STRING" id="760154.Sulba_2541"/>
<dbReference type="PANTHER" id="PTHR14119">
    <property type="entry name" value="HYDROLASE"/>
    <property type="match status" value="1"/>
</dbReference>
<proteinExistence type="predicted"/>
<dbReference type="SUPFAM" id="SSF52499">
    <property type="entry name" value="Isochorismatase-like hydrolases"/>
    <property type="match status" value="1"/>
</dbReference>
<sequence>MRLDSRHSVLLLIDVQEKLFPHIENADALERHLITLIKGVQALGIPIVCNQQYTKGLGATISSVAQCLGNLPVYEKSTFSCCLNEDMMQTLQTLHVKTVIVAGIESHICVQQSIMDLLEKGFDVIACADAMGSRKQVNHDLALRRLEQEGCLLGSTESILFEFLGSATHEAFKIISQLVK</sequence>
<gene>
    <name evidence="2" type="ordered locus">Sulba_2541</name>
</gene>
<dbReference type="OrthoDB" id="9796958at2"/>
<evidence type="ECO:0000259" key="1">
    <source>
        <dbReference type="Pfam" id="PF00857"/>
    </source>
</evidence>
<organism evidence="2 3">
    <name type="scientific">Sulfurospirillum barnesii (strain ATCC 700032 / DSM 10660 / SES-3)</name>
    <dbReference type="NCBI Taxonomy" id="760154"/>
    <lineage>
        <taxon>Bacteria</taxon>
        <taxon>Pseudomonadati</taxon>
        <taxon>Campylobacterota</taxon>
        <taxon>Epsilonproteobacteria</taxon>
        <taxon>Campylobacterales</taxon>
        <taxon>Sulfurospirillaceae</taxon>
        <taxon>Sulfurospirillum</taxon>
    </lineage>
</organism>
<dbReference type="PANTHER" id="PTHR14119:SF3">
    <property type="entry name" value="ISOCHORISMATASE DOMAIN-CONTAINING PROTEIN 2"/>
    <property type="match status" value="1"/>
</dbReference>
<dbReference type="InterPro" id="IPR000868">
    <property type="entry name" value="Isochorismatase-like_dom"/>
</dbReference>
<reference evidence="2 3" key="1">
    <citation type="submission" date="2012-06" db="EMBL/GenBank/DDBJ databases">
        <title>Complete sequence of Sulfurospirillum barnesii SES-3.</title>
        <authorList>
            <consortium name="US DOE Joint Genome Institute"/>
            <person name="Lucas S."/>
            <person name="Han J."/>
            <person name="Lapidus A."/>
            <person name="Cheng J.-F."/>
            <person name="Goodwin L."/>
            <person name="Pitluck S."/>
            <person name="Peters L."/>
            <person name="Ovchinnikova G."/>
            <person name="Lu M."/>
            <person name="Detter J.C."/>
            <person name="Han C."/>
            <person name="Tapia R."/>
            <person name="Land M."/>
            <person name="Hauser L."/>
            <person name="Kyrpides N."/>
            <person name="Ivanova N."/>
            <person name="Pagani I."/>
            <person name="Stolz J."/>
            <person name="Arkin A."/>
            <person name="Dehal P."/>
            <person name="Oremland R."/>
            <person name="Saltikov C."/>
            <person name="Basu P."/>
            <person name="Hollibaugh J."/>
            <person name="Newman D."/>
            <person name="Stolyar S."/>
            <person name="Hazen T."/>
            <person name="Woyke T."/>
        </authorList>
    </citation>
    <scope>NUCLEOTIDE SEQUENCE [LARGE SCALE GENOMIC DNA]</scope>
    <source>
        <strain evidence="3">ATCC 700032 / DSM 10660 / SES-3</strain>
    </source>
</reference>
<keyword evidence="3" id="KW-1185">Reference proteome</keyword>
<name>I3Y0S9_SULBS</name>
<dbReference type="RefSeq" id="WP_014770666.1">
    <property type="nucleotide sequence ID" value="NC_018002.1"/>
</dbReference>
<dbReference type="HOGENOM" id="CLU_066901_0_1_7"/>